<dbReference type="HOGENOM" id="CLU_1515536_0_0_9"/>
<accession>F6DMP9</accession>
<dbReference type="OrthoDB" id="1786900at2"/>
<feature type="region of interest" description="Disordered" evidence="1">
    <location>
        <begin position="156"/>
        <end position="176"/>
    </location>
</feature>
<keyword evidence="3" id="KW-1185">Reference proteome</keyword>
<sequence>MAEGSSNRLVSNMEELVSKVEGIYSKKSGELDQVSGALSNIDRLVEVLARVELQQSAEQQLGDKITKLNTALERLNQPPDAASQEEDTNVQETLRKIIKGAKVTGKVLDIVAGGLSVMFDSITETVKSGNRQGAKTAPESVDLSSVLNPLGSILRGLVHSDNNEPAPSKQEEKLEN</sequence>
<reference evidence="2 3" key="2">
    <citation type="journal article" date="2012" name="Stand. Genomic Sci.">
        <title>Complete genome sequence of the sulfate-reducing firmicute Desulfotomaculum ruminis type strain (DL(T)).</title>
        <authorList>
            <person name="Spring S."/>
            <person name="Visser M."/>
            <person name="Lu M."/>
            <person name="Copeland A."/>
            <person name="Lapidus A."/>
            <person name="Lucas S."/>
            <person name="Cheng J.F."/>
            <person name="Han C."/>
            <person name="Tapia R."/>
            <person name="Goodwin L.A."/>
            <person name="Pitluck S."/>
            <person name="Ivanova N."/>
            <person name="Land M."/>
            <person name="Hauser L."/>
            <person name="Larimer F."/>
            <person name="Rohde M."/>
            <person name="Goker M."/>
            <person name="Detter J.C."/>
            <person name="Kyrpides N.C."/>
            <person name="Woyke T."/>
            <person name="Schaap P.J."/>
            <person name="Plugge C.M."/>
            <person name="Muyzer G."/>
            <person name="Kuever J."/>
            <person name="Pereira I.A."/>
            <person name="Parshina S.N."/>
            <person name="Bernier-Latmani R."/>
            <person name="Stams A.J."/>
            <person name="Klenk H.P."/>
        </authorList>
    </citation>
    <scope>NUCLEOTIDE SEQUENCE [LARGE SCALE GENOMIC DNA]</scope>
    <source>
        <strain evidence="3">ATCC 23193 / DSM 2154 / NCIB 8452 / DL</strain>
    </source>
</reference>
<evidence type="ECO:0000256" key="1">
    <source>
        <dbReference type="SAM" id="MobiDB-lite"/>
    </source>
</evidence>
<proteinExistence type="predicted"/>
<evidence type="ECO:0000313" key="2">
    <source>
        <dbReference type="EMBL" id="AEG58457.1"/>
    </source>
</evidence>
<dbReference type="STRING" id="696281.Desru_0158"/>
<name>F6DMP9_DESRL</name>
<dbReference type="EMBL" id="CP002780">
    <property type="protein sequence ID" value="AEG58457.1"/>
    <property type="molecule type" value="Genomic_DNA"/>
</dbReference>
<reference evidence="3" key="1">
    <citation type="submission" date="2011-05" db="EMBL/GenBank/DDBJ databases">
        <title>Complete sequence of Desulfotomaculum ruminis DSM 2154.</title>
        <authorList>
            <person name="Lucas S."/>
            <person name="Copeland A."/>
            <person name="Lapidus A."/>
            <person name="Cheng J.-F."/>
            <person name="Goodwin L."/>
            <person name="Pitluck S."/>
            <person name="Lu M."/>
            <person name="Detter J.C."/>
            <person name="Han C."/>
            <person name="Tapia R."/>
            <person name="Land M."/>
            <person name="Hauser L."/>
            <person name="Kyrpides N."/>
            <person name="Ivanova N."/>
            <person name="Mikhailova N."/>
            <person name="Pagani I."/>
            <person name="Stams A.J.M."/>
            <person name="Plugge C.M."/>
            <person name="Muyzer G."/>
            <person name="Kuever J."/>
            <person name="Parshina S.N."/>
            <person name="Ivanova A.E."/>
            <person name="Nazina T.N."/>
            <person name="Brambilla E."/>
            <person name="Spring S."/>
            <person name="Klenk H.-P."/>
            <person name="Woyke T."/>
        </authorList>
    </citation>
    <scope>NUCLEOTIDE SEQUENCE [LARGE SCALE GENOMIC DNA]</scope>
    <source>
        <strain evidence="3">ATCC 23193 / DSM 2154 / NCIB 8452 / DL</strain>
    </source>
</reference>
<dbReference type="AlphaFoldDB" id="F6DMP9"/>
<organism evidence="2 3">
    <name type="scientific">Desulforamulus ruminis (strain ATCC 23193 / DSM 2154 / NCIMB 8452 / DL)</name>
    <name type="common">Desulfotomaculum ruminis</name>
    <dbReference type="NCBI Taxonomy" id="696281"/>
    <lineage>
        <taxon>Bacteria</taxon>
        <taxon>Bacillati</taxon>
        <taxon>Bacillota</taxon>
        <taxon>Clostridia</taxon>
        <taxon>Eubacteriales</taxon>
        <taxon>Peptococcaceae</taxon>
        <taxon>Desulforamulus</taxon>
    </lineage>
</organism>
<dbReference type="KEGG" id="dru:Desru_0158"/>
<protein>
    <submittedName>
        <fullName evidence="2">Uncharacterized protein</fullName>
    </submittedName>
</protein>
<evidence type="ECO:0000313" key="3">
    <source>
        <dbReference type="Proteomes" id="UP000009234"/>
    </source>
</evidence>
<dbReference type="Proteomes" id="UP000009234">
    <property type="component" value="Chromosome"/>
</dbReference>
<dbReference type="eggNOG" id="ENOG5033ASE">
    <property type="taxonomic scope" value="Bacteria"/>
</dbReference>
<gene>
    <name evidence="2" type="ordered locus">Desru_0158</name>
</gene>